<dbReference type="Proteomes" id="UP000601789">
    <property type="component" value="Unassembled WGS sequence"/>
</dbReference>
<accession>A0ABS0SC41</accession>
<feature type="coiled-coil region" evidence="1">
    <location>
        <begin position="79"/>
        <end position="126"/>
    </location>
</feature>
<reference evidence="2 3" key="1">
    <citation type="submission" date="2020-10" db="EMBL/GenBank/DDBJ databases">
        <title>Aquamicrobium zhengzhouensis sp. nov., a exopolysaccharide producing bacterium isolated from farmland soil.</title>
        <authorList>
            <person name="Wang X."/>
        </authorList>
    </citation>
    <scope>NUCLEOTIDE SEQUENCE [LARGE SCALE GENOMIC DNA]</scope>
    <source>
        <strain evidence="3">cd-1</strain>
    </source>
</reference>
<protein>
    <recommendedName>
        <fullName evidence="4">DNA-binding protein</fullName>
    </recommendedName>
</protein>
<dbReference type="EMBL" id="JADGMQ010000003">
    <property type="protein sequence ID" value="MBI1620334.1"/>
    <property type="molecule type" value="Genomic_DNA"/>
</dbReference>
<dbReference type="RefSeq" id="WP_198475591.1">
    <property type="nucleotide sequence ID" value="NZ_JADGMQ010000003.1"/>
</dbReference>
<gene>
    <name evidence="2" type="ORF">IOD40_06605</name>
</gene>
<keyword evidence="3" id="KW-1185">Reference proteome</keyword>
<keyword evidence="1" id="KW-0175">Coiled coil</keyword>
<comment type="caution">
    <text evidence="2">The sequence shown here is derived from an EMBL/GenBank/DDBJ whole genome shotgun (WGS) entry which is preliminary data.</text>
</comment>
<evidence type="ECO:0000256" key="1">
    <source>
        <dbReference type="SAM" id="Coils"/>
    </source>
</evidence>
<proteinExistence type="predicted"/>
<sequence length="132" mass="15042">MCKETKQSEHELMCSADLATGYVRRMIEKETRGWGDQNNALHRLGNRYGLPFWSLHNIRIGRAKTVEAGLFDRIRAAYLDLCERQVRQLQHEIEIEKAKGGGDASFEDLAREAEELAARVAQASKGAQRREI</sequence>
<organism evidence="2 3">
    <name type="scientific">Aquamicrobium zhengzhouense</name>
    <dbReference type="NCBI Taxonomy" id="2781738"/>
    <lineage>
        <taxon>Bacteria</taxon>
        <taxon>Pseudomonadati</taxon>
        <taxon>Pseudomonadota</taxon>
        <taxon>Alphaproteobacteria</taxon>
        <taxon>Hyphomicrobiales</taxon>
        <taxon>Phyllobacteriaceae</taxon>
        <taxon>Aquamicrobium</taxon>
    </lineage>
</organism>
<evidence type="ECO:0000313" key="2">
    <source>
        <dbReference type="EMBL" id="MBI1620334.1"/>
    </source>
</evidence>
<name>A0ABS0SC41_9HYPH</name>
<evidence type="ECO:0000313" key="3">
    <source>
        <dbReference type="Proteomes" id="UP000601789"/>
    </source>
</evidence>
<evidence type="ECO:0008006" key="4">
    <source>
        <dbReference type="Google" id="ProtNLM"/>
    </source>
</evidence>